<dbReference type="Proteomes" id="UP000192906">
    <property type="component" value="Unassembled WGS sequence"/>
</dbReference>
<dbReference type="STRING" id="1519643.SAMN06295933_2328"/>
<proteinExistence type="predicted"/>
<keyword evidence="2" id="KW-1185">Reference proteome</keyword>
<accession>A0A1X7DXI2</accession>
<evidence type="ECO:0000313" key="1">
    <source>
        <dbReference type="EMBL" id="SMF23508.1"/>
    </source>
</evidence>
<evidence type="ECO:0000313" key="2">
    <source>
        <dbReference type="Proteomes" id="UP000192906"/>
    </source>
</evidence>
<dbReference type="AlphaFoldDB" id="A0A1X7DXI2"/>
<dbReference type="EMBL" id="FWZU01000004">
    <property type="protein sequence ID" value="SMF23508.1"/>
    <property type="molecule type" value="Genomic_DNA"/>
</dbReference>
<gene>
    <name evidence="1" type="ORF">SAMN06295933_2328</name>
</gene>
<reference evidence="2" key="1">
    <citation type="submission" date="2017-04" db="EMBL/GenBank/DDBJ databases">
        <authorList>
            <person name="Varghese N."/>
            <person name="Submissions S."/>
        </authorList>
    </citation>
    <scope>NUCLEOTIDE SEQUENCE [LARGE SCALE GENOMIC DNA]</scope>
    <source>
        <strain evidence="2">K3S</strain>
    </source>
</reference>
<name>A0A1X7DXI2_9BACT</name>
<sequence>MIGRGLLGRVRGKEQGVPAKVIKRTGRALWEIGSLAGRSGLKLAGDAGYEAFKKISPLAHPETKNEAAKYAKKVILGETSLGQELVKSGPKIAKSTKEAWNSMVEKEKDAEKHQNEINHKVYSGKWSDLYSKNSTLRKQRAKAIQDAVSPSLKGIAKAYLDTPDDRVTPLTKYLDKLDQVRRKDRK</sequence>
<organism evidence="1 2">
    <name type="scientific">Desulfovibrio gilichinskyi</name>
    <dbReference type="NCBI Taxonomy" id="1519643"/>
    <lineage>
        <taxon>Bacteria</taxon>
        <taxon>Pseudomonadati</taxon>
        <taxon>Thermodesulfobacteriota</taxon>
        <taxon>Desulfovibrionia</taxon>
        <taxon>Desulfovibrionales</taxon>
        <taxon>Desulfovibrionaceae</taxon>
        <taxon>Desulfovibrio</taxon>
    </lineage>
</organism>
<protein>
    <submittedName>
        <fullName evidence="1">Uncharacterized protein</fullName>
    </submittedName>
</protein>